<feature type="transmembrane region" description="Helical" evidence="2">
    <location>
        <begin position="880"/>
        <end position="898"/>
    </location>
</feature>
<dbReference type="EMBL" id="DS469508">
    <property type="protein sequence ID" value="EDO49668.1"/>
    <property type="molecule type" value="Genomic_DNA"/>
</dbReference>
<dbReference type="HOGENOM" id="CLU_301336_0_0_1"/>
<dbReference type="STRING" id="45351.A7RFV5"/>
<proteinExistence type="inferred from homology"/>
<keyword evidence="2" id="KW-0472">Membrane</keyword>
<name>A7RFV5_NEMVE</name>
<keyword evidence="2" id="KW-0812">Transmembrane</keyword>
<dbReference type="GO" id="GO:0110078">
    <property type="term" value="C:TTT Hsp90 cochaperone complex"/>
    <property type="evidence" value="ECO:0007669"/>
    <property type="project" value="InterPro"/>
</dbReference>
<evidence type="ECO:0000256" key="1">
    <source>
        <dbReference type="ARBA" id="ARBA00034736"/>
    </source>
</evidence>
<dbReference type="InterPro" id="IPR018870">
    <property type="entry name" value="Tti2"/>
</dbReference>
<dbReference type="InParanoid" id="A7RFV5"/>
<feature type="domain" description="VWFC" evidence="3">
    <location>
        <begin position="507"/>
        <end position="578"/>
    </location>
</feature>
<protein>
    <recommendedName>
        <fullName evidence="3">VWFC domain-containing protein</fullName>
    </recommendedName>
</protein>
<evidence type="ECO:0000313" key="5">
    <source>
        <dbReference type="Proteomes" id="UP000001593"/>
    </source>
</evidence>
<keyword evidence="2" id="KW-1133">Transmembrane helix</keyword>
<keyword evidence="5" id="KW-1185">Reference proteome</keyword>
<sequence length="992" mass="111852">MAASALDATVFLDHLRSVVSTENILFLQDQLDKHNLNGILKQQCVEYGPVEGYESEEYITSLLRHISSKLLPPGRPEEGEDDSGTYKTYVVKAGNLLELCGIIITCISRTQETKNLALVRHIMKKVAPELISICACHMEANKWTSQKTRSSSKVLLTAFCKGFRCSSESELLSGTASSTIDGNPVLREGLFGRVLNVMLPHMSKSTWEDCHALRYAFVWCVLQVKYPVIGDHIPRLLPPMLLLLDDHEVEYTIVGVTALHHVIINTNVAELHWYGRADVIFESLQKLIYTNVPRLAMALHPCVVSLLKVMEPKPWKPKANRTEGWKCHGVFQAILTSMEFESKIAMRRVYADTLKGYVDYLGISLLKHFKRFLRVVFAYLEIYDPEGDQTRIGILLALKSAMIHAYMRRQCFICPEWYSGCCHRVSSCPSDLLWKSHYEIRKCYKFTPQTRNLPDQKTSSKRPAKESTQRITTTHGGVCPVGKTMKRRRQYSDSGPTSCFCTDCVPEFCYGQNGERFRIGESFEKPNCTERCVCTEEGHIRCSPVCPELRCPKGYRVKTMAGKGPTASGCSCPRQRCKKQKRSCTVEGKTHYSGRPFVTGSCLSTCRCRKSGKAHCTPTCPPQNTPHCSHNERLVERQLPVPLSRGRCACTKKACVSVSPNVNTRSQPIVDPRTACQHKNISGPYISSDCRERCRCTKAGHLLCLPLCPTLPVWCSKGEEKIEIRKTVRGSHCSCLRTVCRKRKVKPQVTCSLDGRSFGQGETLVDRNCTQACRCRAQGVMRCRPLCPSRDTAISQCPHDHVITQVPVANAPRCMCARVTCSSVSEKNLTYYCISSTFTVGSQVGGIGRSRSPYFDLFLRLLACETDELELRIGLDMKTLLILVLACLLTVFVSGRFLPQAAFDNTAYEECMMNCETEYNNCFSNCNGDVHCSEACSNDRQRCETGSDERDETKPYYKRNSDKSCNDLQEYSRDYKKEKEPAFEISYDTLYQ</sequence>
<evidence type="ECO:0000256" key="2">
    <source>
        <dbReference type="SAM" id="Phobius"/>
    </source>
</evidence>
<dbReference type="AlphaFoldDB" id="A7RFV5"/>
<dbReference type="Pfam" id="PF10521">
    <property type="entry name" value="Tti2"/>
    <property type="match status" value="1"/>
</dbReference>
<dbReference type="PROSITE" id="PS50184">
    <property type="entry name" value="VWFC_2"/>
    <property type="match status" value="1"/>
</dbReference>
<evidence type="ECO:0000259" key="3">
    <source>
        <dbReference type="PROSITE" id="PS50184"/>
    </source>
</evidence>
<reference evidence="4 5" key="1">
    <citation type="journal article" date="2007" name="Science">
        <title>Sea anemone genome reveals ancestral eumetazoan gene repertoire and genomic organization.</title>
        <authorList>
            <person name="Putnam N.H."/>
            <person name="Srivastava M."/>
            <person name="Hellsten U."/>
            <person name="Dirks B."/>
            <person name="Chapman J."/>
            <person name="Salamov A."/>
            <person name="Terry A."/>
            <person name="Shapiro H."/>
            <person name="Lindquist E."/>
            <person name="Kapitonov V.V."/>
            <person name="Jurka J."/>
            <person name="Genikhovich G."/>
            <person name="Grigoriev I.V."/>
            <person name="Lucas S.M."/>
            <person name="Steele R.E."/>
            <person name="Finnerty J.R."/>
            <person name="Technau U."/>
            <person name="Martindale M.Q."/>
            <person name="Rokhsar D.S."/>
        </authorList>
    </citation>
    <scope>NUCLEOTIDE SEQUENCE [LARGE SCALE GENOMIC DNA]</scope>
    <source>
        <strain evidence="5">CH2 X CH6</strain>
    </source>
</reference>
<dbReference type="InterPro" id="IPR016024">
    <property type="entry name" value="ARM-type_fold"/>
</dbReference>
<evidence type="ECO:0000313" key="4">
    <source>
        <dbReference type="EMBL" id="EDO49668.1"/>
    </source>
</evidence>
<dbReference type="PANTHER" id="PTHR14873:SF1">
    <property type="entry name" value="OS06G0694100 PROTEIN"/>
    <property type="match status" value="1"/>
</dbReference>
<gene>
    <name evidence="4" type="ORF">NEMVEDRAFT_v1g237940</name>
</gene>
<dbReference type="PANTHER" id="PTHR14873">
    <property type="entry name" value="OS06G0694100 PROTEIN"/>
    <property type="match status" value="1"/>
</dbReference>
<dbReference type="Proteomes" id="UP000001593">
    <property type="component" value="Unassembled WGS sequence"/>
</dbReference>
<accession>A7RFV5</accession>
<dbReference type="SUPFAM" id="SSF48371">
    <property type="entry name" value="ARM repeat"/>
    <property type="match status" value="1"/>
</dbReference>
<organism evidence="4 5">
    <name type="scientific">Nematostella vectensis</name>
    <name type="common">Starlet sea anemone</name>
    <dbReference type="NCBI Taxonomy" id="45351"/>
    <lineage>
        <taxon>Eukaryota</taxon>
        <taxon>Metazoa</taxon>
        <taxon>Cnidaria</taxon>
        <taxon>Anthozoa</taxon>
        <taxon>Hexacorallia</taxon>
        <taxon>Actiniaria</taxon>
        <taxon>Edwardsiidae</taxon>
        <taxon>Nematostella</taxon>
    </lineage>
</organism>
<dbReference type="eggNOG" id="ENOG502QVMM">
    <property type="taxonomic scope" value="Eukaryota"/>
</dbReference>
<comment type="similarity">
    <text evidence="1">Belongs to the TTI2 family.</text>
</comment>
<dbReference type="SMART" id="SM00214">
    <property type="entry name" value="VWC"/>
    <property type="match status" value="3"/>
</dbReference>
<dbReference type="InterPro" id="IPR001007">
    <property type="entry name" value="VWF_dom"/>
</dbReference>